<keyword evidence="4" id="KW-1185">Reference proteome</keyword>
<evidence type="ECO:0000313" key="4">
    <source>
        <dbReference type="Proteomes" id="UP000181976"/>
    </source>
</evidence>
<organism evidence="3 4">
    <name type="scientific">Thermophagus xiamenensis</name>
    <dbReference type="NCBI Taxonomy" id="385682"/>
    <lineage>
        <taxon>Bacteria</taxon>
        <taxon>Pseudomonadati</taxon>
        <taxon>Bacteroidota</taxon>
        <taxon>Bacteroidia</taxon>
        <taxon>Marinilabiliales</taxon>
        <taxon>Marinilabiliaceae</taxon>
        <taxon>Thermophagus</taxon>
    </lineage>
</organism>
<dbReference type="Pfam" id="PF24681">
    <property type="entry name" value="Kelch_KLHDC2_KLHL20_DRC7"/>
    <property type="match status" value="1"/>
</dbReference>
<dbReference type="InParanoid" id="A0A1I2E2L5"/>
<dbReference type="Gene3D" id="2.120.10.80">
    <property type="entry name" value="Kelch-type beta propeller"/>
    <property type="match status" value="2"/>
</dbReference>
<name>A0A1I2E2L5_9BACT</name>
<dbReference type="PANTHER" id="PTHR24412:SF451">
    <property type="entry name" value="KELCH-LIKE PROTEIN 20"/>
    <property type="match status" value="1"/>
</dbReference>
<dbReference type="EMBL" id="FONA01000021">
    <property type="protein sequence ID" value="SFE87172.1"/>
    <property type="molecule type" value="Genomic_DNA"/>
</dbReference>
<protein>
    <submittedName>
        <fullName evidence="3">Kelch motif-containing protein</fullName>
    </submittedName>
</protein>
<keyword evidence="2" id="KW-0677">Repeat</keyword>
<dbReference type="PANTHER" id="PTHR24412">
    <property type="entry name" value="KELCH PROTEIN"/>
    <property type="match status" value="1"/>
</dbReference>
<sequence length="343" mass="38474">MKKSFLYWLTLLAVVAIINGCDSDDDDELWGNWVELGAFEGLPRTDAVVFVIGDYAYVGTGYNGEEDERYRDFWRYDPQYDTWEEVAPLPDEAPARNGAVAFAAAGKGYVGTGFDDDENKLNDFWEFDPNDGAKGSWTRIADFPGSGRYGAVAFAINDKGYVGTGYDGNRLKDFYEYDPSTGQWTQKKSVKGSKRRDAVAFVINGEGYIFTGVDNSDYVTDAWKYNPETDVWTELRKITSGTNDDESYDDDYSIVGSNGVAFTLNGYAYITTGGPGYAGNRTWEYDPETDFWEEKSNFEGSSRTDAVAFTINNQAFVATGNSSGYYFDDVWTFYPDEEQDDND</sequence>
<evidence type="ECO:0000256" key="1">
    <source>
        <dbReference type="ARBA" id="ARBA00022441"/>
    </source>
</evidence>
<evidence type="ECO:0000256" key="2">
    <source>
        <dbReference type="ARBA" id="ARBA00022737"/>
    </source>
</evidence>
<accession>A0A1I2E2L5</accession>
<dbReference type="Proteomes" id="UP000181976">
    <property type="component" value="Unassembled WGS sequence"/>
</dbReference>
<dbReference type="SUPFAM" id="SSF117281">
    <property type="entry name" value="Kelch motif"/>
    <property type="match status" value="2"/>
</dbReference>
<evidence type="ECO:0000313" key="3">
    <source>
        <dbReference type="EMBL" id="SFE87172.1"/>
    </source>
</evidence>
<dbReference type="RefSeq" id="WP_044138865.1">
    <property type="nucleotide sequence ID" value="NZ_AFSL01000105.1"/>
</dbReference>
<reference evidence="3 4" key="1">
    <citation type="submission" date="2016-10" db="EMBL/GenBank/DDBJ databases">
        <authorList>
            <person name="de Groot N.N."/>
        </authorList>
    </citation>
    <scope>NUCLEOTIDE SEQUENCE [LARGE SCALE GENOMIC DNA]</scope>
    <source>
        <strain evidence="3 4">DSM 19012</strain>
    </source>
</reference>
<dbReference type="eggNOG" id="COG3055">
    <property type="taxonomic scope" value="Bacteria"/>
</dbReference>
<proteinExistence type="predicted"/>
<dbReference type="AlphaFoldDB" id="A0A1I2E2L5"/>
<dbReference type="OrthoDB" id="103335at2"/>
<dbReference type="InterPro" id="IPR015915">
    <property type="entry name" value="Kelch-typ_b-propeller"/>
</dbReference>
<keyword evidence="1" id="KW-0880">Kelch repeat</keyword>
<gene>
    <name evidence="3" type="ORF">SAMN05444380_12122</name>
</gene>
<dbReference type="STRING" id="385682.SAMN05444380_12122"/>